<evidence type="ECO:0000259" key="1">
    <source>
        <dbReference type="Pfam" id="PF00248"/>
    </source>
</evidence>
<feature type="domain" description="NADP-dependent oxidoreductase" evidence="1">
    <location>
        <begin position="17"/>
        <end position="312"/>
    </location>
</feature>
<sequence>MRALRQIGTTDVQVTDISFGASAIGNLGRAVSDEETTAVLQSAWDAGIRYFDTAPHYGRGRSEERLGRFLKSKPREDYVLSTKVGRVLSPGPTLKEADGFIDPLPNDVRYDYSGDGIEASLEGSFERLQTHYADIVYIHDIGTYTHGAANEKHMQDLLVSGLDRLQRLKDRGKIRAFGIGVNETQVCLDLLTETDLDAILLAGRLTLLDREAEDGLVEKCRQRGTSLVLGGIFNSGILATGPVEGAWFDYAPASQEILEKVTALKAQAEGMGLSLASAALHFAHSYPGVASVLLGTSKVTSLKRNLDSLATKPPADFSRMFGSPPIGSLQANL</sequence>
<dbReference type="InterPro" id="IPR020471">
    <property type="entry name" value="AKR"/>
</dbReference>
<dbReference type="RefSeq" id="WP_006938462.1">
    <property type="nucleotide sequence ID" value="NZ_AAUW01000020.1"/>
</dbReference>
<dbReference type="OrthoDB" id="9768851at2"/>
<dbReference type="PANTHER" id="PTHR42686">
    <property type="entry name" value="GH17980P-RELATED"/>
    <property type="match status" value="1"/>
</dbReference>
<dbReference type="EMBL" id="AAUW01000020">
    <property type="protein sequence ID" value="EAV41507.1"/>
    <property type="molecule type" value="Genomic_DNA"/>
</dbReference>
<dbReference type="InterPro" id="IPR036812">
    <property type="entry name" value="NAD(P)_OxRdtase_dom_sf"/>
</dbReference>
<protein>
    <submittedName>
        <fullName evidence="2">Probable L-fucose dehydrogenase protein</fullName>
    </submittedName>
</protein>
<dbReference type="SUPFAM" id="SSF51430">
    <property type="entry name" value="NAD(P)-linked oxidoreductase"/>
    <property type="match status" value="1"/>
</dbReference>
<comment type="caution">
    <text evidence="2">The sequence shown here is derived from an EMBL/GenBank/DDBJ whole genome shotgun (WGS) entry which is preliminary data.</text>
</comment>
<proteinExistence type="predicted"/>
<dbReference type="Pfam" id="PF00248">
    <property type="entry name" value="Aldo_ket_red"/>
    <property type="match status" value="1"/>
</dbReference>
<gene>
    <name evidence="2" type="ORF">SIAM614_30391</name>
</gene>
<dbReference type="Proteomes" id="UP000004848">
    <property type="component" value="Unassembled WGS sequence"/>
</dbReference>
<organism evidence="2 3">
    <name type="scientific">Roseibium aggregatum (strain ATCC 25650 / DSM 13394 / JCM 20685 / NBRC 16684 / NCIMB 2208 / IAM 12614 / B1)</name>
    <name type="common">Stappia aggregata</name>
    <dbReference type="NCBI Taxonomy" id="384765"/>
    <lineage>
        <taxon>Bacteria</taxon>
        <taxon>Pseudomonadati</taxon>
        <taxon>Pseudomonadota</taxon>
        <taxon>Alphaproteobacteria</taxon>
        <taxon>Hyphomicrobiales</taxon>
        <taxon>Stappiaceae</taxon>
        <taxon>Roseibium</taxon>
    </lineage>
</organism>
<evidence type="ECO:0000313" key="2">
    <source>
        <dbReference type="EMBL" id="EAV41507.1"/>
    </source>
</evidence>
<dbReference type="InterPro" id="IPR023210">
    <property type="entry name" value="NADP_OxRdtase_dom"/>
</dbReference>
<dbReference type="GO" id="GO:0005829">
    <property type="term" value="C:cytosol"/>
    <property type="evidence" value="ECO:0007669"/>
    <property type="project" value="TreeGrafter"/>
</dbReference>
<name>A0P099_ROSAI</name>
<reference evidence="2 3" key="1">
    <citation type="submission" date="2006-05" db="EMBL/GenBank/DDBJ databases">
        <authorList>
            <person name="King G."/>
            <person name="Ferriera S."/>
            <person name="Johnson J."/>
            <person name="Kravitz S."/>
            <person name="Beeson K."/>
            <person name="Sutton G."/>
            <person name="Rogers Y.-H."/>
            <person name="Friedman R."/>
            <person name="Frazier M."/>
            <person name="Venter J.C."/>
        </authorList>
    </citation>
    <scope>NUCLEOTIDE SEQUENCE [LARGE SCALE GENOMIC DNA]</scope>
    <source>
        <strain evidence="3">ATCC 25650 / DSM 13394 / JCM 20685 / NBRC 16684 / NCIMB 2208 / IAM 12614 / B1</strain>
    </source>
</reference>
<dbReference type="GO" id="GO:0016491">
    <property type="term" value="F:oxidoreductase activity"/>
    <property type="evidence" value="ECO:0007669"/>
    <property type="project" value="InterPro"/>
</dbReference>
<dbReference type="Gene3D" id="3.20.20.100">
    <property type="entry name" value="NADP-dependent oxidoreductase domain"/>
    <property type="match status" value="1"/>
</dbReference>
<dbReference type="GeneID" id="68848951"/>
<evidence type="ECO:0000313" key="3">
    <source>
        <dbReference type="Proteomes" id="UP000004848"/>
    </source>
</evidence>
<dbReference type="eggNOG" id="COG0667">
    <property type="taxonomic scope" value="Bacteria"/>
</dbReference>
<accession>A0P099</accession>
<dbReference type="PANTHER" id="PTHR42686:SF1">
    <property type="entry name" value="GH17980P-RELATED"/>
    <property type="match status" value="1"/>
</dbReference>
<dbReference type="AlphaFoldDB" id="A0P099"/>